<evidence type="ECO:0000313" key="1">
    <source>
        <dbReference type="EMBL" id="KAG9335368.1"/>
    </source>
</evidence>
<accession>A0A8T2NC69</accession>
<keyword evidence="2" id="KW-1185">Reference proteome</keyword>
<gene>
    <name evidence="1" type="ORF">JZ751_005290</name>
</gene>
<protein>
    <submittedName>
        <fullName evidence="1">Uncharacterized protein</fullName>
    </submittedName>
</protein>
<sequence>MLLARMCLFRIFGEHFPHVRAEAQYSADKFDFPCAVVEVISPFVLSPSEHSQNEMIVVNLHRRVWPRPEIALRLRSGSPLPSSLSVSFSPWPWCPTGALLSPGLNPQGDFEVLVHHVADADGGDHLHEIWGQAPVEPSGPLCPDYVRDTAPAPPPATSWRHHIPVFLSSAVNSSGTIKLSPTSNI</sequence>
<dbReference type="EMBL" id="JAFBMS010000121">
    <property type="protein sequence ID" value="KAG9335368.1"/>
    <property type="molecule type" value="Genomic_DNA"/>
</dbReference>
<proteinExistence type="predicted"/>
<evidence type="ECO:0000313" key="2">
    <source>
        <dbReference type="Proteomes" id="UP000824540"/>
    </source>
</evidence>
<dbReference type="Proteomes" id="UP000824540">
    <property type="component" value="Unassembled WGS sequence"/>
</dbReference>
<reference evidence="1" key="1">
    <citation type="thesis" date="2021" institute="BYU ScholarsArchive" country="Provo, UT, USA">
        <title>Applications of and Algorithms for Genome Assembly and Genomic Analyses with an Emphasis on Marine Teleosts.</title>
        <authorList>
            <person name="Pickett B.D."/>
        </authorList>
    </citation>
    <scope>NUCLEOTIDE SEQUENCE</scope>
    <source>
        <strain evidence="1">HI-2016</strain>
    </source>
</reference>
<organism evidence="1 2">
    <name type="scientific">Albula glossodonta</name>
    <name type="common">roundjaw bonefish</name>
    <dbReference type="NCBI Taxonomy" id="121402"/>
    <lineage>
        <taxon>Eukaryota</taxon>
        <taxon>Metazoa</taxon>
        <taxon>Chordata</taxon>
        <taxon>Craniata</taxon>
        <taxon>Vertebrata</taxon>
        <taxon>Euteleostomi</taxon>
        <taxon>Actinopterygii</taxon>
        <taxon>Neopterygii</taxon>
        <taxon>Teleostei</taxon>
        <taxon>Albuliformes</taxon>
        <taxon>Albulidae</taxon>
        <taxon>Albula</taxon>
    </lineage>
</organism>
<comment type="caution">
    <text evidence="1">The sequence shown here is derived from an EMBL/GenBank/DDBJ whole genome shotgun (WGS) entry which is preliminary data.</text>
</comment>
<dbReference type="AlphaFoldDB" id="A0A8T2NC69"/>
<name>A0A8T2NC69_9TELE</name>